<dbReference type="AlphaFoldDB" id="A0A4Y2RS71"/>
<feature type="non-terminal residue" evidence="1">
    <location>
        <position position="1"/>
    </location>
</feature>
<sequence length="171" mass="18947">NNKDLKTWRVPPFHDWYKRSSPGGSIGLACDRADQTALSRFVSGHLRSCSFCHGNKVFPVCAKCGVASASPEHILSCLRLSRETFKTDPLLALDFLRLFKKEKADHREKESEVSLCNLISAPTRHPRELATSISAAVSNGTQGRRHVSCVVFDVDLKNKQFEIFVAADSTG</sequence>
<proteinExistence type="predicted"/>
<gene>
    <name evidence="1" type="ORF">AVEN_63594_1</name>
</gene>
<dbReference type="EMBL" id="BGPR01018083">
    <property type="protein sequence ID" value="GBN78220.1"/>
    <property type="molecule type" value="Genomic_DNA"/>
</dbReference>
<dbReference type="OrthoDB" id="5079558at2759"/>
<comment type="caution">
    <text evidence="1">The sequence shown here is derived from an EMBL/GenBank/DDBJ whole genome shotgun (WGS) entry which is preliminary data.</text>
</comment>
<protein>
    <submittedName>
        <fullName evidence="1">Uncharacterized protein</fullName>
    </submittedName>
</protein>
<keyword evidence="2" id="KW-1185">Reference proteome</keyword>
<reference evidence="1 2" key="1">
    <citation type="journal article" date="2019" name="Sci. Rep.">
        <title>Orb-weaving spider Araneus ventricosus genome elucidates the spidroin gene catalogue.</title>
        <authorList>
            <person name="Kono N."/>
            <person name="Nakamura H."/>
            <person name="Ohtoshi R."/>
            <person name="Moran D.A.P."/>
            <person name="Shinohara A."/>
            <person name="Yoshida Y."/>
            <person name="Fujiwara M."/>
            <person name="Mori M."/>
            <person name="Tomita M."/>
            <person name="Arakawa K."/>
        </authorList>
    </citation>
    <scope>NUCLEOTIDE SEQUENCE [LARGE SCALE GENOMIC DNA]</scope>
</reference>
<organism evidence="1 2">
    <name type="scientific">Araneus ventricosus</name>
    <name type="common">Orbweaver spider</name>
    <name type="synonym">Epeira ventricosa</name>
    <dbReference type="NCBI Taxonomy" id="182803"/>
    <lineage>
        <taxon>Eukaryota</taxon>
        <taxon>Metazoa</taxon>
        <taxon>Ecdysozoa</taxon>
        <taxon>Arthropoda</taxon>
        <taxon>Chelicerata</taxon>
        <taxon>Arachnida</taxon>
        <taxon>Araneae</taxon>
        <taxon>Araneomorphae</taxon>
        <taxon>Entelegynae</taxon>
        <taxon>Araneoidea</taxon>
        <taxon>Araneidae</taxon>
        <taxon>Araneus</taxon>
    </lineage>
</organism>
<evidence type="ECO:0000313" key="1">
    <source>
        <dbReference type="EMBL" id="GBN78220.1"/>
    </source>
</evidence>
<evidence type="ECO:0000313" key="2">
    <source>
        <dbReference type="Proteomes" id="UP000499080"/>
    </source>
</evidence>
<accession>A0A4Y2RS71</accession>
<dbReference type="Proteomes" id="UP000499080">
    <property type="component" value="Unassembled WGS sequence"/>
</dbReference>
<name>A0A4Y2RS71_ARAVE</name>